<name>A0A9W5UMA9_9ACTN</name>
<evidence type="ECO:0000259" key="2">
    <source>
        <dbReference type="Pfam" id="PF03435"/>
    </source>
</evidence>
<dbReference type="Gene3D" id="3.40.50.720">
    <property type="entry name" value="NAD(P)-binding Rossmann-like Domain"/>
    <property type="match status" value="1"/>
</dbReference>
<proteinExistence type="predicted"/>
<protein>
    <recommendedName>
        <fullName evidence="2">Saccharopine dehydrogenase NADP binding domain-containing protein</fullName>
    </recommendedName>
</protein>
<dbReference type="Proteomes" id="UP000607311">
    <property type="component" value="Unassembled WGS sequence"/>
</dbReference>
<evidence type="ECO:0000313" key="3">
    <source>
        <dbReference type="EMBL" id="GIJ31572.1"/>
    </source>
</evidence>
<organism evidence="3 4">
    <name type="scientific">Micromonospora sediminimaris</name>
    <dbReference type="NCBI Taxonomy" id="547162"/>
    <lineage>
        <taxon>Bacteria</taxon>
        <taxon>Bacillati</taxon>
        <taxon>Actinomycetota</taxon>
        <taxon>Actinomycetes</taxon>
        <taxon>Micromonosporales</taxon>
        <taxon>Micromonosporaceae</taxon>
        <taxon>Micromonospora</taxon>
    </lineage>
</organism>
<dbReference type="PANTHER" id="PTHR43796:SF2">
    <property type="entry name" value="CARBOXYNORSPERMIDINE SYNTHASE"/>
    <property type="match status" value="1"/>
</dbReference>
<evidence type="ECO:0000256" key="1">
    <source>
        <dbReference type="SAM" id="MobiDB-lite"/>
    </source>
</evidence>
<accession>A0A9W5UMA9</accession>
<feature type="region of interest" description="Disordered" evidence="1">
    <location>
        <begin position="345"/>
        <end position="366"/>
    </location>
</feature>
<sequence>MTGHGVAVVIGGYGAVGRVVATILARDPANEVVVAGRDLARAEALARTGPGGLTPRRFDLDDPRGLDGVLADAAVVVMCVEHRNEAVARACLDRGIAVVDISASADVLASIERLDATAKRTGTAAVLSVGLAPGLTNVLARRCTERLPSATSVDVTILLGTAGDHGPDSVRWTVAGLTAPPDRTRRPGRARVDLPGFGVRTAYPFPFSDQYTLTRTLGVPVTTRLCFDSGAVTAALFGLRGVGAFRLADRLGGARLLTGASSRLRLGGDRFVVHASATDRGGRQVWSAVTGRQEGHATGVVAAEIAIGLMGRRYPPGVHHIDQIVDAGEFLKTMQRHDLAVHEHPLPFPAEPSAGRLPVVPEGGEK</sequence>
<dbReference type="EMBL" id="BOPD01000006">
    <property type="protein sequence ID" value="GIJ31572.1"/>
    <property type="molecule type" value="Genomic_DNA"/>
</dbReference>
<dbReference type="RefSeq" id="WP_093402565.1">
    <property type="nucleotide sequence ID" value="NZ_BOPD01000006.1"/>
</dbReference>
<gene>
    <name evidence="3" type="ORF">Vse01_07200</name>
</gene>
<dbReference type="Pfam" id="PF03435">
    <property type="entry name" value="Sacchrp_dh_NADP"/>
    <property type="match status" value="1"/>
</dbReference>
<dbReference type="OrthoDB" id="1910498at2"/>
<dbReference type="AlphaFoldDB" id="A0A9W5UMA9"/>
<dbReference type="InterPro" id="IPR036291">
    <property type="entry name" value="NAD(P)-bd_dom_sf"/>
</dbReference>
<dbReference type="InterPro" id="IPR005097">
    <property type="entry name" value="Sacchrp_dh_NADP-bd"/>
</dbReference>
<dbReference type="PANTHER" id="PTHR43796">
    <property type="entry name" value="CARBOXYNORSPERMIDINE SYNTHASE"/>
    <property type="match status" value="1"/>
</dbReference>
<feature type="domain" description="Saccharopine dehydrogenase NADP binding" evidence="2">
    <location>
        <begin position="8"/>
        <end position="124"/>
    </location>
</feature>
<reference evidence="3" key="1">
    <citation type="submission" date="2021-01" db="EMBL/GenBank/DDBJ databases">
        <title>Whole genome shotgun sequence of Verrucosispora sediminis NBRC 107745.</title>
        <authorList>
            <person name="Komaki H."/>
            <person name="Tamura T."/>
        </authorList>
    </citation>
    <scope>NUCLEOTIDE SEQUENCE</scope>
    <source>
        <strain evidence="3">NBRC 107745</strain>
    </source>
</reference>
<evidence type="ECO:0000313" key="4">
    <source>
        <dbReference type="Proteomes" id="UP000607311"/>
    </source>
</evidence>
<keyword evidence="4" id="KW-1185">Reference proteome</keyword>
<comment type="caution">
    <text evidence="3">The sequence shown here is derived from an EMBL/GenBank/DDBJ whole genome shotgun (WGS) entry which is preliminary data.</text>
</comment>
<dbReference type="SUPFAM" id="SSF51735">
    <property type="entry name" value="NAD(P)-binding Rossmann-fold domains"/>
    <property type="match status" value="1"/>
</dbReference>